<dbReference type="InterPro" id="IPR050128">
    <property type="entry name" value="Sulfate_adenylyltrnsfr_sub2"/>
</dbReference>
<evidence type="ECO:0000256" key="2">
    <source>
        <dbReference type="ARBA" id="ARBA00023004"/>
    </source>
</evidence>
<proteinExistence type="predicted"/>
<keyword evidence="2" id="KW-0408">Iron</keyword>
<dbReference type="Pfam" id="PF01507">
    <property type="entry name" value="PAPS_reduct"/>
    <property type="match status" value="1"/>
</dbReference>
<sequence length="777" mass="85614">MADVVVGAPRPVFWEELDLLGLSKTWKYPRSKEPLLWAIERRYYYRGDPVLDVHGGGMTSAPTLEFLGKRKLKLAPIDVASTLERNSATLETLENEAMEFVLKTYRRFRKRVDYTVVAFSGGKDSQVILDIVSRALHPDQYMVIFTDTTMELPCTLETVERVREEYRMRFPELQFLTARHETPALELWSKFGPPSRMHRWCCSVYKSAPVVRLLQQLKGDGTQARVLLFDGVRSDESQRRSAYARITAGGKSLTQINASVIQLWSSTEVYLHIFRRALIVNQGYRDGLARVGCAVCPFSSPGTERVIAQAYPKVLAGYRRILEAYATTQGAQESDMDMYLNNGDWKKRGGGVGIDSEGSRVDFTMGSGQLRATIKGCSKNEVLEWLKAVGVLSVSDWHDGVRRGTIAARAESINFSQWESVDASGGRIAFDAVASAPEATGLIQKALTKAAYCVQCGVCTVQCPTGALSLSPLVHIDEARCEHCGRCLTFVDKGCLRAKSLSTSQASIRPLGGSGMESYTGFSRYQTFGLRREWLDGLMIHGVEWIGANSLGNRQRDSAVVWFRESGLIESVAKGGIFQLTDLGALCQSKYVTAPSAVWGILFINLAHRSGIVRWYVTEVSLGDYTTSDLYQRLSATCGDNRSSRNGLTALLNLLKTTPLGDVYALGVAHGVGRSSSVRKLGGASISAAVLLYSLYRYAEERGSYDFTVTQLVNGEANGGPAKEFGLSREALIARLRELSTTTAAGYAHVDLLGGLDNISLERGLSAILALQRFWRE</sequence>
<dbReference type="PROSITE" id="PS00198">
    <property type="entry name" value="4FE4S_FER_1"/>
    <property type="match status" value="1"/>
</dbReference>
<dbReference type="PROSITE" id="PS51379">
    <property type="entry name" value="4FE4S_FER_2"/>
    <property type="match status" value="1"/>
</dbReference>
<dbReference type="InterPro" id="IPR014729">
    <property type="entry name" value="Rossmann-like_a/b/a_fold"/>
</dbReference>
<dbReference type="Gene3D" id="3.40.50.620">
    <property type="entry name" value="HUPs"/>
    <property type="match status" value="1"/>
</dbReference>
<reference evidence="5 6" key="1">
    <citation type="submission" date="2018-09" db="EMBL/GenBank/DDBJ databases">
        <title>Discovery and Ecogenomic Context for Candidatus Cryosericales, a Global Caldiserica Order Active in Thawing Permafrost.</title>
        <authorList>
            <person name="Martinez M.A."/>
            <person name="Woodcroft B.J."/>
            <person name="Ignacio Espinoza J.C."/>
            <person name="Zayed A."/>
            <person name="Singleton C.M."/>
            <person name="Boyd J."/>
            <person name="Li Y.-F."/>
            <person name="Purvine S."/>
            <person name="Maughan H."/>
            <person name="Hodgkins S.B."/>
            <person name="Anderson D."/>
            <person name="Sederholm M."/>
            <person name="Temperton B."/>
            <person name="Saleska S.R."/>
            <person name="Tyson G.W."/>
            <person name="Rich V.I."/>
        </authorList>
    </citation>
    <scope>NUCLEOTIDE SEQUENCE [LARGE SCALE GENOMIC DNA]</scope>
    <source>
        <strain evidence="5 6">SMC3</strain>
    </source>
</reference>
<dbReference type="GO" id="GO:0051536">
    <property type="term" value="F:iron-sulfur cluster binding"/>
    <property type="evidence" value="ECO:0007669"/>
    <property type="project" value="UniProtKB-KW"/>
</dbReference>
<dbReference type="EMBL" id="QXIW01000033">
    <property type="protein sequence ID" value="RIE11771.1"/>
    <property type="molecule type" value="Genomic_DNA"/>
</dbReference>
<evidence type="ECO:0000256" key="3">
    <source>
        <dbReference type="ARBA" id="ARBA00023014"/>
    </source>
</evidence>
<organism evidence="5 6">
    <name type="scientific">Candidatus Cryosericum hinesii</name>
    <dbReference type="NCBI Taxonomy" id="2290915"/>
    <lineage>
        <taxon>Bacteria</taxon>
        <taxon>Pseudomonadati</taxon>
        <taxon>Caldisericota/Cryosericota group</taxon>
        <taxon>Candidatus Cryosericota</taxon>
        <taxon>Candidatus Cryosericia</taxon>
        <taxon>Candidatus Cryosericales</taxon>
        <taxon>Candidatus Cryosericaceae</taxon>
        <taxon>Candidatus Cryosericum</taxon>
    </lineage>
</organism>
<dbReference type="InterPro" id="IPR002500">
    <property type="entry name" value="PAPS_reduct_dom"/>
</dbReference>
<comment type="caution">
    <text evidence="5">The sequence shown here is derived from an EMBL/GenBank/DDBJ whole genome shotgun (WGS) entry which is preliminary data.</text>
</comment>
<evidence type="ECO:0000313" key="5">
    <source>
        <dbReference type="EMBL" id="RIE11771.1"/>
    </source>
</evidence>
<dbReference type="InterPro" id="IPR017896">
    <property type="entry name" value="4Fe4S_Fe-S-bd"/>
</dbReference>
<keyword evidence="3" id="KW-0411">Iron-sulfur</keyword>
<dbReference type="Gene3D" id="3.30.70.20">
    <property type="match status" value="1"/>
</dbReference>
<dbReference type="GO" id="GO:0003824">
    <property type="term" value="F:catalytic activity"/>
    <property type="evidence" value="ECO:0007669"/>
    <property type="project" value="InterPro"/>
</dbReference>
<dbReference type="AlphaFoldDB" id="A0A398DLP9"/>
<keyword evidence="1" id="KW-0479">Metal-binding</keyword>
<evidence type="ECO:0000259" key="4">
    <source>
        <dbReference type="PROSITE" id="PS51379"/>
    </source>
</evidence>
<dbReference type="PANTHER" id="PTHR43196">
    <property type="entry name" value="SULFATE ADENYLYLTRANSFERASE SUBUNIT 2"/>
    <property type="match status" value="1"/>
</dbReference>
<name>A0A398DLP9_9BACT</name>
<dbReference type="PANTHER" id="PTHR43196:SF2">
    <property type="entry name" value="PHOSPHOADENOSINE PHOSPHOSULFATE REDUCTASE"/>
    <property type="match status" value="1"/>
</dbReference>
<dbReference type="InterPro" id="IPR017900">
    <property type="entry name" value="4Fe4S_Fe_S_CS"/>
</dbReference>
<evidence type="ECO:0000256" key="1">
    <source>
        <dbReference type="ARBA" id="ARBA00022723"/>
    </source>
</evidence>
<accession>A0A398DLP9</accession>
<gene>
    <name evidence="5" type="ORF">SMC3_08260</name>
</gene>
<protein>
    <submittedName>
        <fullName evidence="5">Phosphoadenosine phosphosulfate reductase</fullName>
    </submittedName>
</protein>
<evidence type="ECO:0000313" key="6">
    <source>
        <dbReference type="Proteomes" id="UP000266042"/>
    </source>
</evidence>
<dbReference type="SUPFAM" id="SSF54862">
    <property type="entry name" value="4Fe-4S ferredoxins"/>
    <property type="match status" value="1"/>
</dbReference>
<dbReference type="SUPFAM" id="SSF52402">
    <property type="entry name" value="Adenine nucleotide alpha hydrolases-like"/>
    <property type="match status" value="1"/>
</dbReference>
<dbReference type="Proteomes" id="UP000266042">
    <property type="component" value="Unassembled WGS sequence"/>
</dbReference>
<dbReference type="GO" id="GO:0046872">
    <property type="term" value="F:metal ion binding"/>
    <property type="evidence" value="ECO:0007669"/>
    <property type="project" value="UniProtKB-KW"/>
</dbReference>
<feature type="domain" description="4Fe-4S ferredoxin-type" evidence="4">
    <location>
        <begin position="444"/>
        <end position="473"/>
    </location>
</feature>